<dbReference type="Gene3D" id="1.25.40.880">
    <property type="entry name" value="Alkyl sulfatase, dimerisation domain"/>
    <property type="match status" value="1"/>
</dbReference>
<dbReference type="InterPro" id="IPR029228">
    <property type="entry name" value="Alkyl_sulf_dimr"/>
</dbReference>
<sequence>MSYEVQLPENLKNAPILIENYGEIAHVPGRIYTALFGQFNRNAAQLNRLHPIEEAQRLVNAMGGLSATYTLAQTAHNDGDFLWACQLADYLVTVEDSSQHRQLKANCLREMGHRLSLKMFVRGI</sequence>
<organism evidence="2 3">
    <name type="scientific">Vibrio variabilis</name>
    <dbReference type="NCBI Taxonomy" id="990271"/>
    <lineage>
        <taxon>Bacteria</taxon>
        <taxon>Pseudomonadati</taxon>
        <taxon>Pseudomonadota</taxon>
        <taxon>Gammaproteobacteria</taxon>
        <taxon>Vibrionales</taxon>
        <taxon>Vibrionaceae</taxon>
        <taxon>Vibrio</taxon>
    </lineage>
</organism>
<dbReference type="InterPro" id="IPR036866">
    <property type="entry name" value="RibonucZ/Hydroxyglut_hydro"/>
</dbReference>
<dbReference type="PANTHER" id="PTHR43223">
    <property type="entry name" value="ALKYL/ARYL-SULFATASE"/>
    <property type="match status" value="1"/>
</dbReference>
<dbReference type="PANTHER" id="PTHR43223:SF2">
    <property type="entry name" value="METALLO-BETA-LACTAMASE DOMAIN-CONTAINING PROTEIN"/>
    <property type="match status" value="1"/>
</dbReference>
<accession>A0ABQ0JAN2</accession>
<comment type="caution">
    <text evidence="2">The sequence shown here is derived from an EMBL/GenBank/DDBJ whole genome shotgun (WGS) entry which is preliminary data.</text>
</comment>
<evidence type="ECO:0000313" key="3">
    <source>
        <dbReference type="Proteomes" id="UP000029223"/>
    </source>
</evidence>
<gene>
    <name evidence="2" type="ORF">JCM19239_4288</name>
</gene>
<protein>
    <submittedName>
        <fullName evidence="2">Alkyl sulfatase</fullName>
    </submittedName>
</protein>
<dbReference type="Proteomes" id="UP000029223">
    <property type="component" value="Unassembled WGS sequence"/>
</dbReference>
<dbReference type="EMBL" id="BBMS01000012">
    <property type="protein sequence ID" value="GAL25801.1"/>
    <property type="molecule type" value="Genomic_DNA"/>
</dbReference>
<dbReference type="InterPro" id="IPR038536">
    <property type="entry name" value="Alkyl/aryl-sulf_dimr_sf"/>
</dbReference>
<evidence type="ECO:0000313" key="2">
    <source>
        <dbReference type="EMBL" id="GAL25801.1"/>
    </source>
</evidence>
<reference evidence="3" key="2">
    <citation type="submission" date="2014-09" db="EMBL/GenBank/DDBJ databases">
        <authorList>
            <consortium name="NBRP consortium"/>
            <person name="Sawabe T."/>
            <person name="Meirelles P."/>
            <person name="Nakanishi M."/>
            <person name="Sayaka M."/>
            <person name="Hattori M."/>
            <person name="Ohkuma M."/>
        </authorList>
    </citation>
    <scope>NUCLEOTIDE SEQUENCE [LARGE SCALE GENOMIC DNA]</scope>
    <source>
        <strain evidence="3">JCM 19239</strain>
    </source>
</reference>
<dbReference type="Pfam" id="PF14863">
    <property type="entry name" value="Alkyl_sulf_dimr"/>
    <property type="match status" value="1"/>
</dbReference>
<proteinExistence type="predicted"/>
<feature type="domain" description="Alkyl sulfatase dimerisation" evidence="1">
    <location>
        <begin position="4"/>
        <end position="114"/>
    </location>
</feature>
<name>A0ABQ0JAN2_9VIBR</name>
<dbReference type="InterPro" id="IPR052195">
    <property type="entry name" value="Bact_Alkyl/Aryl-Sulfatase"/>
</dbReference>
<reference evidence="3" key="1">
    <citation type="submission" date="2014-09" db="EMBL/GenBank/DDBJ databases">
        <title>Vibrio variabilis JCM 19239. (C206) whole genome shotgun sequence.</title>
        <authorList>
            <person name="Sawabe T."/>
            <person name="Meirelles P."/>
            <person name="Nakanishi M."/>
            <person name="Sayaka M."/>
            <person name="Hattori M."/>
            <person name="Ohkuma M."/>
        </authorList>
    </citation>
    <scope>NUCLEOTIDE SEQUENCE [LARGE SCALE GENOMIC DNA]</scope>
    <source>
        <strain evidence="3">JCM 19239</strain>
    </source>
</reference>
<dbReference type="SUPFAM" id="SSF56281">
    <property type="entry name" value="Metallo-hydrolase/oxidoreductase"/>
    <property type="match status" value="1"/>
</dbReference>
<keyword evidence="3" id="KW-1185">Reference proteome</keyword>
<evidence type="ECO:0000259" key="1">
    <source>
        <dbReference type="Pfam" id="PF14863"/>
    </source>
</evidence>